<keyword evidence="2 7" id="KW-0489">Methyltransferase</keyword>
<keyword evidence="3" id="KW-0808">Transferase</keyword>
<feature type="domain" description="DNA methylase N-4/N-6" evidence="6">
    <location>
        <begin position="20"/>
        <end position="91"/>
    </location>
</feature>
<proteinExistence type="predicted"/>
<dbReference type="PANTHER" id="PTHR13370">
    <property type="entry name" value="RNA METHYLASE-RELATED"/>
    <property type="match status" value="1"/>
</dbReference>
<dbReference type="Gene3D" id="3.40.50.150">
    <property type="entry name" value="Vaccinia Virus protein VP39"/>
    <property type="match status" value="1"/>
</dbReference>
<dbReference type="InterPro" id="IPR001091">
    <property type="entry name" value="RM_Methyltransferase"/>
</dbReference>
<evidence type="ECO:0000313" key="7">
    <source>
        <dbReference type="EMBL" id="ASV83716.1"/>
    </source>
</evidence>
<dbReference type="GO" id="GO:0005737">
    <property type="term" value="C:cytoplasm"/>
    <property type="evidence" value="ECO:0007669"/>
    <property type="project" value="TreeGrafter"/>
</dbReference>
<dbReference type="EMBL" id="CP022603">
    <property type="protein sequence ID" value="ASV83716.1"/>
    <property type="molecule type" value="Genomic_DNA"/>
</dbReference>
<dbReference type="Proteomes" id="UP000215256">
    <property type="component" value="Chromosome 2"/>
</dbReference>
<dbReference type="GO" id="GO:0032259">
    <property type="term" value="P:methylation"/>
    <property type="evidence" value="ECO:0007669"/>
    <property type="project" value="UniProtKB-KW"/>
</dbReference>
<dbReference type="PANTHER" id="PTHR13370:SF3">
    <property type="entry name" value="TRNA (GUANINE(10)-N2)-METHYLTRANSFERASE HOMOLOG"/>
    <property type="match status" value="1"/>
</dbReference>
<sequence length="131" mass="14689">MLSQRFVFANSVQNLFYAYIVTHLTNQRDRDARHPTEKPTPLMAELLVDFTDQGQTILDPFKGSGTTGIACARMGRRFIGIELDPKYFDVACERIEKAYAERDMFVEMPRKAPNPTDPFAANDNVGAANAA</sequence>
<evidence type="ECO:0000256" key="1">
    <source>
        <dbReference type="ARBA" id="ARBA00011900"/>
    </source>
</evidence>
<gene>
    <name evidence="7" type="ORF">CES85_4499</name>
</gene>
<reference evidence="7 8" key="1">
    <citation type="submission" date="2017-07" db="EMBL/GenBank/DDBJ databases">
        <title>Phylogenetic study on the rhizospheric bacterium Ochrobactrum sp. A44.</title>
        <authorList>
            <person name="Krzyzanowska D.M."/>
            <person name="Ossowicki A."/>
            <person name="Rajewska M."/>
            <person name="Maciag T."/>
            <person name="Kaczynski Z."/>
            <person name="Czerwicka M."/>
            <person name="Jafra S."/>
        </authorList>
    </citation>
    <scope>NUCLEOTIDE SEQUENCE [LARGE SCALE GENOMIC DNA]</scope>
    <source>
        <strain evidence="7 8">A44</strain>
    </source>
</reference>
<protein>
    <recommendedName>
        <fullName evidence="1">site-specific DNA-methyltransferase (adenine-specific)</fullName>
        <ecNumber evidence="1">2.1.1.72</ecNumber>
    </recommendedName>
</protein>
<evidence type="ECO:0000256" key="4">
    <source>
        <dbReference type="ARBA" id="ARBA00047942"/>
    </source>
</evidence>
<dbReference type="Pfam" id="PF01555">
    <property type="entry name" value="N6_N4_Mtase"/>
    <property type="match status" value="1"/>
</dbReference>
<evidence type="ECO:0000259" key="6">
    <source>
        <dbReference type="Pfam" id="PF01555"/>
    </source>
</evidence>
<organism evidence="7 8">
    <name type="scientific">Ochrobactrum quorumnocens</name>
    <dbReference type="NCBI Taxonomy" id="271865"/>
    <lineage>
        <taxon>Bacteria</taxon>
        <taxon>Pseudomonadati</taxon>
        <taxon>Pseudomonadota</taxon>
        <taxon>Alphaproteobacteria</taxon>
        <taxon>Hyphomicrobiales</taxon>
        <taxon>Brucellaceae</taxon>
        <taxon>Brucella/Ochrobactrum group</taxon>
        <taxon>Ochrobactrum</taxon>
    </lineage>
</organism>
<dbReference type="PRINTS" id="PR00508">
    <property type="entry name" value="S21N4MTFRASE"/>
</dbReference>
<feature type="region of interest" description="Disordered" evidence="5">
    <location>
        <begin position="109"/>
        <end position="131"/>
    </location>
</feature>
<name>A0A248UAM2_9HYPH</name>
<dbReference type="InterPro" id="IPR002941">
    <property type="entry name" value="DNA_methylase_N4/N6"/>
</dbReference>
<evidence type="ECO:0000256" key="2">
    <source>
        <dbReference type="ARBA" id="ARBA00022603"/>
    </source>
</evidence>
<dbReference type="KEGG" id="och:CES85_4499"/>
<dbReference type="EC" id="2.1.1.72" evidence="1"/>
<accession>A0A248UAM2</accession>
<evidence type="ECO:0000256" key="5">
    <source>
        <dbReference type="SAM" id="MobiDB-lite"/>
    </source>
</evidence>
<evidence type="ECO:0000256" key="3">
    <source>
        <dbReference type="ARBA" id="ARBA00022679"/>
    </source>
</evidence>
<comment type="catalytic activity">
    <reaction evidence="4">
        <text>a 2'-deoxyadenosine in DNA + S-adenosyl-L-methionine = an N(6)-methyl-2'-deoxyadenosine in DNA + S-adenosyl-L-homocysteine + H(+)</text>
        <dbReference type="Rhea" id="RHEA:15197"/>
        <dbReference type="Rhea" id="RHEA-COMP:12418"/>
        <dbReference type="Rhea" id="RHEA-COMP:12419"/>
        <dbReference type="ChEBI" id="CHEBI:15378"/>
        <dbReference type="ChEBI" id="CHEBI:57856"/>
        <dbReference type="ChEBI" id="CHEBI:59789"/>
        <dbReference type="ChEBI" id="CHEBI:90615"/>
        <dbReference type="ChEBI" id="CHEBI:90616"/>
        <dbReference type="EC" id="2.1.1.72"/>
    </reaction>
</comment>
<dbReference type="RefSeq" id="WP_095444631.1">
    <property type="nucleotide sequence ID" value="NZ_CP022603.1"/>
</dbReference>
<dbReference type="GO" id="GO:0008170">
    <property type="term" value="F:N-methyltransferase activity"/>
    <property type="evidence" value="ECO:0007669"/>
    <property type="project" value="InterPro"/>
</dbReference>
<dbReference type="AlphaFoldDB" id="A0A248UAM2"/>
<dbReference type="GO" id="GO:0009007">
    <property type="term" value="F:site-specific DNA-methyltransferase (adenine-specific) activity"/>
    <property type="evidence" value="ECO:0007669"/>
    <property type="project" value="UniProtKB-EC"/>
</dbReference>
<dbReference type="SUPFAM" id="SSF53335">
    <property type="entry name" value="S-adenosyl-L-methionine-dependent methyltransferases"/>
    <property type="match status" value="1"/>
</dbReference>
<evidence type="ECO:0000313" key="8">
    <source>
        <dbReference type="Proteomes" id="UP000215256"/>
    </source>
</evidence>
<feature type="compositionally biased region" description="Low complexity" evidence="5">
    <location>
        <begin position="120"/>
        <end position="131"/>
    </location>
</feature>
<dbReference type="InterPro" id="IPR029063">
    <property type="entry name" value="SAM-dependent_MTases_sf"/>
</dbReference>
<dbReference type="GO" id="GO:0003677">
    <property type="term" value="F:DNA binding"/>
    <property type="evidence" value="ECO:0007669"/>
    <property type="project" value="InterPro"/>
</dbReference>